<feature type="region of interest" description="Disordered" evidence="1">
    <location>
        <begin position="24"/>
        <end position="62"/>
    </location>
</feature>
<keyword evidence="5" id="KW-1185">Reference proteome</keyword>
<keyword evidence="4" id="KW-0614">Plasmid</keyword>
<dbReference type="SUPFAM" id="SSF55797">
    <property type="entry name" value="PR-1-like"/>
    <property type="match status" value="1"/>
</dbReference>
<evidence type="ECO:0000313" key="5">
    <source>
        <dbReference type="Proteomes" id="UP000007718"/>
    </source>
</evidence>
<keyword evidence="2" id="KW-0732">Signal</keyword>
<dbReference type="PANTHER" id="PTHR31157">
    <property type="entry name" value="SCP DOMAIN-CONTAINING PROTEIN"/>
    <property type="match status" value="1"/>
</dbReference>
<dbReference type="InterPro" id="IPR035940">
    <property type="entry name" value="CAP_sf"/>
</dbReference>
<gene>
    <name evidence="4" type="ordered locus">Deipr_2463</name>
</gene>
<dbReference type="AlphaFoldDB" id="F0RQM1"/>
<dbReference type="RefSeq" id="WP_013615934.1">
    <property type="nucleotide sequence ID" value="NC_015162.1"/>
</dbReference>
<dbReference type="HOGENOM" id="CLU_1105718_0_0_0"/>
<protein>
    <submittedName>
        <fullName evidence="4">SCP-like extracellular</fullName>
    </submittedName>
</protein>
<dbReference type="InterPro" id="IPR014044">
    <property type="entry name" value="CAP_dom"/>
</dbReference>
<dbReference type="Pfam" id="PF00188">
    <property type="entry name" value="CAP"/>
    <property type="match status" value="1"/>
</dbReference>
<dbReference type="KEGG" id="dpt:Deipr_2463"/>
<feature type="domain" description="SCP" evidence="3">
    <location>
        <begin position="90"/>
        <end position="248"/>
    </location>
</feature>
<feature type="compositionally biased region" description="Pro residues" evidence="1">
    <location>
        <begin position="24"/>
        <end position="55"/>
    </location>
</feature>
<evidence type="ECO:0000256" key="2">
    <source>
        <dbReference type="SAM" id="SignalP"/>
    </source>
</evidence>
<name>F0RQM1_DEIPM</name>
<dbReference type="Gene3D" id="3.40.33.10">
    <property type="entry name" value="CAP"/>
    <property type="match status" value="1"/>
</dbReference>
<feature type="signal peptide" evidence="2">
    <location>
        <begin position="1"/>
        <end position="20"/>
    </location>
</feature>
<evidence type="ECO:0000313" key="4">
    <source>
        <dbReference type="EMBL" id="ADY27580.1"/>
    </source>
</evidence>
<evidence type="ECO:0000259" key="3">
    <source>
        <dbReference type="Pfam" id="PF00188"/>
    </source>
</evidence>
<dbReference type="EMBL" id="CP002538">
    <property type="protein sequence ID" value="ADY27580.1"/>
    <property type="molecule type" value="Genomic_DNA"/>
</dbReference>
<proteinExistence type="predicted"/>
<reference evidence="5" key="1">
    <citation type="submission" date="2011-02" db="EMBL/GenBank/DDBJ databases">
        <title>The complete sequence of plasmid2 of Deinococcus proteolyticus DSM 20540.</title>
        <authorList>
            <consortium name="US DOE Joint Genome Institute (JGI-PGF)"/>
            <person name="Lucas S."/>
            <person name="Copeland A."/>
            <person name="Lapidus A."/>
            <person name="Bruce D."/>
            <person name="Goodwin L."/>
            <person name="Pitluck S."/>
            <person name="Kyrpides N."/>
            <person name="Mavromatis K."/>
            <person name="Pagani I."/>
            <person name="Ivanova N."/>
            <person name="Ovchinnikova G."/>
            <person name="Zeytun A."/>
            <person name="Detter J.C."/>
            <person name="Han C."/>
            <person name="Land M."/>
            <person name="Hauser L."/>
            <person name="Markowitz V."/>
            <person name="Cheng J.-F."/>
            <person name="Hugenholtz P."/>
            <person name="Woyke T."/>
            <person name="Wu D."/>
            <person name="Pukall R."/>
            <person name="Steenblock K."/>
            <person name="Brambilla E."/>
            <person name="Klenk H.-P."/>
            <person name="Eisen J.A."/>
        </authorList>
    </citation>
    <scope>NUCLEOTIDE SEQUENCE [LARGE SCALE GENOMIC DNA]</scope>
    <source>
        <strain evidence="5">ATCC 35074 / DSM 20540 / JCM 6276 / NBRC 101906 / NCIMB 13154 / VKM Ac-1939 / CCM 2703 / MRP</strain>
        <plasmid evidence="5">Plasmid pDEIPR02</plasmid>
    </source>
</reference>
<feature type="chain" id="PRO_5003259593" evidence="2">
    <location>
        <begin position="21"/>
        <end position="251"/>
    </location>
</feature>
<evidence type="ECO:0000256" key="1">
    <source>
        <dbReference type="SAM" id="MobiDB-lite"/>
    </source>
</evidence>
<sequence length="251" mass="26144">MRKILLTLPALLLASCGFLGGPPAPNPSPAPLPAPVPPVTTPDPGPQPQPQPTAPFIPAAGAAVGTGDGTKLGTVYVSPNAQEVEFMTLLNEVRTKGTVNGVDVRAGTCLAGVQPGTLKPLTYNGVMAYASRKHSTYLGTWGFEGHNELNTAHPNFYGASYADRVTRAYQELADGAFPNAGGEMVAYGSGNSNLFAAQTVTGFVNSLPHCQILAQNNIASVGVGYVNAPYESATPTKPTVYDNNWTVNFGR</sequence>
<dbReference type="PANTHER" id="PTHR31157:SF1">
    <property type="entry name" value="SCP DOMAIN-CONTAINING PROTEIN"/>
    <property type="match status" value="1"/>
</dbReference>
<organism evidence="4 5">
    <name type="scientific">Deinococcus proteolyticus (strain ATCC 35074 / DSM 20540 / JCM 6276 / NBRC 101906 / NCIMB 13154 / VKM Ac-1939 / CCM 2703 / MRP)</name>
    <dbReference type="NCBI Taxonomy" id="693977"/>
    <lineage>
        <taxon>Bacteria</taxon>
        <taxon>Thermotogati</taxon>
        <taxon>Deinococcota</taxon>
        <taxon>Deinococci</taxon>
        <taxon>Deinococcales</taxon>
        <taxon>Deinococcaceae</taxon>
        <taxon>Deinococcus</taxon>
    </lineage>
</organism>
<accession>F0RQM1</accession>
<reference evidence="4 5" key="2">
    <citation type="journal article" date="2012" name="Stand. Genomic Sci.">
        <title>Complete genome sequence of the orange-red pigmented, radioresistant Deinococcus proteolyticus type strain (MRP(T)).</title>
        <authorList>
            <person name="Copeland A."/>
            <person name="Zeytun A."/>
            <person name="Yassawong M."/>
            <person name="Nolan M."/>
            <person name="Lucas S."/>
            <person name="Hammon N."/>
            <person name="Deshpande S."/>
            <person name="Cheng J.F."/>
            <person name="Han C."/>
            <person name="Tapia R."/>
            <person name="Goodwin L.A."/>
            <person name="Pitluck S."/>
            <person name="Mavromatis K."/>
            <person name="Liolios K."/>
            <person name="Pagani I."/>
            <person name="Ivanova N."/>
            <person name="Mikhailova N."/>
            <person name="Pati A."/>
            <person name="Chen A."/>
            <person name="Palaniappan K."/>
            <person name="Land M."/>
            <person name="Hauser L."/>
            <person name="Jeffries C.D."/>
            <person name="Brambilla E.M."/>
            <person name="Rohde M."/>
            <person name="Sikorski J."/>
            <person name="Pukall R."/>
            <person name="Goker M."/>
            <person name="Detter J.C."/>
            <person name="Woyke T."/>
            <person name="Bristow J."/>
            <person name="Eisen J.A."/>
            <person name="Markowitz V."/>
            <person name="Hugenholtz P."/>
            <person name="Kyrpides N.C."/>
            <person name="Klenk H.P."/>
            <person name="Lapidus A."/>
        </authorList>
    </citation>
    <scope>NUCLEOTIDE SEQUENCE [LARGE SCALE GENOMIC DNA]</scope>
    <source>
        <strain evidence="5">ATCC 35074 / DSM 20540 / JCM 6276 / NBRC 101906 / NCIMB 13154 / VKM Ac-1939 / CCM 2703 / MRP</strain>
        <plasmid evidence="5">Plasmid pDEIPR02</plasmid>
    </source>
</reference>
<dbReference type="PROSITE" id="PS51257">
    <property type="entry name" value="PROKAR_LIPOPROTEIN"/>
    <property type="match status" value="1"/>
</dbReference>
<dbReference type="Proteomes" id="UP000007718">
    <property type="component" value="Plasmid pDEIPR02"/>
</dbReference>
<geneLocation type="plasmid" evidence="4 5">
    <name>pDEIPR02</name>
</geneLocation>